<keyword evidence="5 6" id="KW-0408">Iron</keyword>
<dbReference type="PRINTS" id="PR00463">
    <property type="entry name" value="EP450I"/>
</dbReference>
<dbReference type="InterPro" id="IPR002401">
    <property type="entry name" value="Cyt_P450_E_grp-I"/>
</dbReference>
<dbReference type="CDD" id="cd11072">
    <property type="entry name" value="CYP71-like"/>
    <property type="match status" value="1"/>
</dbReference>
<comment type="similarity">
    <text evidence="1 6">Belongs to the cytochrome P450 family.</text>
</comment>
<evidence type="ECO:0000313" key="8">
    <source>
        <dbReference type="EMBL" id="MED6134573.1"/>
    </source>
</evidence>
<accession>A0ABU6SFM5</accession>
<feature type="transmembrane region" description="Helical" evidence="7">
    <location>
        <begin position="12"/>
        <end position="29"/>
    </location>
</feature>
<sequence>MEFVLQYLPSNSTLSFFLFLLTVVFIIFSRSRSKPQNSKLPPGPPKLPLIGNMHQLSSMPHRGLTKLAQEYGPLMHIKLGSLSTIVVSSPEMAKEVMRTHDIIFANRPHNLAADIITYGSKGMSFSPQGSYWRQMRKICTFELLAPKRVESFRSIREQEASHLVKDLSSNHGSIINFSKVIYSVSYGLTSRVAFGEKSTDQEAFIEAMKDVSKVVSGFSLADLYPSFEVLSVVTGLRSKTEKIHQELDRILGKIVRDHKERKEVKEKSTEDIVDVLLKLQKQSNLEHPLSDNVIKATILDIFAAGSGTSAKTLDWSMSELIKNPSVMERAQAEIRRVFDSRGCVDETNLHEIKYLKAVIKETLRLHPPVPFLLPRECSERCEINGYEIPAKSKVIVNAWGIGRDPRHWNEEAEKFDPKRFLDGSIDFKGADFQFIPFGAGRRICPGITFGVASVELILANLLFHFDWKLPNGENTQDLDMSESFGLSVRRKHDLYLIPIAYHHHSSAY</sequence>
<gene>
    <name evidence="8" type="ORF">PIB30_038210</name>
</gene>
<evidence type="ECO:0000313" key="9">
    <source>
        <dbReference type="Proteomes" id="UP001341840"/>
    </source>
</evidence>
<dbReference type="Proteomes" id="UP001341840">
    <property type="component" value="Unassembled WGS sequence"/>
</dbReference>
<dbReference type="SUPFAM" id="SSF48264">
    <property type="entry name" value="Cytochrome P450"/>
    <property type="match status" value="1"/>
</dbReference>
<dbReference type="PROSITE" id="PS00086">
    <property type="entry name" value="CYTOCHROME_P450"/>
    <property type="match status" value="1"/>
</dbReference>
<keyword evidence="3 6" id="KW-0479">Metal-binding</keyword>
<keyword evidence="6" id="KW-0503">Monooxygenase</keyword>
<dbReference type="EMBL" id="JASCZI010060611">
    <property type="protein sequence ID" value="MED6134573.1"/>
    <property type="molecule type" value="Genomic_DNA"/>
</dbReference>
<dbReference type="InterPro" id="IPR001128">
    <property type="entry name" value="Cyt_P450"/>
</dbReference>
<evidence type="ECO:0000256" key="4">
    <source>
        <dbReference type="ARBA" id="ARBA00023002"/>
    </source>
</evidence>
<organism evidence="8 9">
    <name type="scientific">Stylosanthes scabra</name>
    <dbReference type="NCBI Taxonomy" id="79078"/>
    <lineage>
        <taxon>Eukaryota</taxon>
        <taxon>Viridiplantae</taxon>
        <taxon>Streptophyta</taxon>
        <taxon>Embryophyta</taxon>
        <taxon>Tracheophyta</taxon>
        <taxon>Spermatophyta</taxon>
        <taxon>Magnoliopsida</taxon>
        <taxon>eudicotyledons</taxon>
        <taxon>Gunneridae</taxon>
        <taxon>Pentapetalae</taxon>
        <taxon>rosids</taxon>
        <taxon>fabids</taxon>
        <taxon>Fabales</taxon>
        <taxon>Fabaceae</taxon>
        <taxon>Papilionoideae</taxon>
        <taxon>50 kb inversion clade</taxon>
        <taxon>dalbergioids sensu lato</taxon>
        <taxon>Dalbergieae</taxon>
        <taxon>Pterocarpus clade</taxon>
        <taxon>Stylosanthes</taxon>
    </lineage>
</organism>
<dbReference type="PRINTS" id="PR00385">
    <property type="entry name" value="P450"/>
</dbReference>
<keyword evidence="7" id="KW-0812">Transmembrane</keyword>
<keyword evidence="7" id="KW-0472">Membrane</keyword>
<proteinExistence type="inferred from homology"/>
<evidence type="ECO:0000256" key="5">
    <source>
        <dbReference type="ARBA" id="ARBA00023004"/>
    </source>
</evidence>
<keyword evidence="4 6" id="KW-0560">Oxidoreductase</keyword>
<evidence type="ECO:0000256" key="2">
    <source>
        <dbReference type="ARBA" id="ARBA00022617"/>
    </source>
</evidence>
<dbReference type="InterPro" id="IPR017972">
    <property type="entry name" value="Cyt_P450_CS"/>
</dbReference>
<evidence type="ECO:0000256" key="6">
    <source>
        <dbReference type="RuleBase" id="RU000461"/>
    </source>
</evidence>
<keyword evidence="7" id="KW-1133">Transmembrane helix</keyword>
<dbReference type="Gene3D" id="1.10.630.10">
    <property type="entry name" value="Cytochrome P450"/>
    <property type="match status" value="1"/>
</dbReference>
<dbReference type="PANTHER" id="PTHR47955">
    <property type="entry name" value="CYTOCHROME P450 FAMILY 71 PROTEIN"/>
    <property type="match status" value="1"/>
</dbReference>
<reference evidence="8 9" key="1">
    <citation type="journal article" date="2023" name="Plants (Basel)">
        <title>Bridging the Gap: Combining Genomics and Transcriptomics Approaches to Understand Stylosanthes scabra, an Orphan Legume from the Brazilian Caatinga.</title>
        <authorList>
            <person name="Ferreira-Neto J.R.C."/>
            <person name="da Silva M.D."/>
            <person name="Binneck E."/>
            <person name="de Melo N.F."/>
            <person name="da Silva R.H."/>
            <person name="de Melo A.L.T.M."/>
            <person name="Pandolfi V."/>
            <person name="Bustamante F.O."/>
            <person name="Brasileiro-Vidal A.C."/>
            <person name="Benko-Iseppon A.M."/>
        </authorList>
    </citation>
    <scope>NUCLEOTIDE SEQUENCE [LARGE SCALE GENOMIC DNA]</scope>
    <source>
        <tissue evidence="8">Leaves</tissue>
    </source>
</reference>
<dbReference type="InterPro" id="IPR036396">
    <property type="entry name" value="Cyt_P450_sf"/>
</dbReference>
<evidence type="ECO:0000256" key="3">
    <source>
        <dbReference type="ARBA" id="ARBA00022723"/>
    </source>
</evidence>
<evidence type="ECO:0000256" key="7">
    <source>
        <dbReference type="SAM" id="Phobius"/>
    </source>
</evidence>
<keyword evidence="9" id="KW-1185">Reference proteome</keyword>
<protein>
    <submittedName>
        <fullName evidence="8">Uncharacterized protein</fullName>
    </submittedName>
</protein>
<dbReference type="Pfam" id="PF00067">
    <property type="entry name" value="p450"/>
    <property type="match status" value="1"/>
</dbReference>
<dbReference type="PANTHER" id="PTHR47955:SF8">
    <property type="entry name" value="CYTOCHROME P450 71D11-LIKE"/>
    <property type="match status" value="1"/>
</dbReference>
<name>A0ABU6SFM5_9FABA</name>
<evidence type="ECO:0000256" key="1">
    <source>
        <dbReference type="ARBA" id="ARBA00010617"/>
    </source>
</evidence>
<keyword evidence="2 6" id="KW-0349">Heme</keyword>
<comment type="caution">
    <text evidence="8">The sequence shown here is derived from an EMBL/GenBank/DDBJ whole genome shotgun (WGS) entry which is preliminary data.</text>
</comment>